<dbReference type="Proteomes" id="UP001164539">
    <property type="component" value="Chromosome 3"/>
</dbReference>
<proteinExistence type="predicted"/>
<gene>
    <name evidence="1" type="ORF">OWV82_005468</name>
</gene>
<dbReference type="EMBL" id="CM051396">
    <property type="protein sequence ID" value="KAJ4721869.1"/>
    <property type="molecule type" value="Genomic_DNA"/>
</dbReference>
<reference evidence="1 2" key="1">
    <citation type="journal article" date="2023" name="Science">
        <title>Complex scaffold remodeling in plant triterpene biosynthesis.</title>
        <authorList>
            <person name="De La Pena R."/>
            <person name="Hodgson H."/>
            <person name="Liu J.C."/>
            <person name="Stephenson M.J."/>
            <person name="Martin A.C."/>
            <person name="Owen C."/>
            <person name="Harkess A."/>
            <person name="Leebens-Mack J."/>
            <person name="Jimenez L.E."/>
            <person name="Osbourn A."/>
            <person name="Sattely E.S."/>
        </authorList>
    </citation>
    <scope>NUCLEOTIDE SEQUENCE [LARGE SCALE GENOMIC DNA]</scope>
    <source>
        <strain evidence="2">cv. JPN11</strain>
        <tissue evidence="1">Leaf</tissue>
    </source>
</reference>
<evidence type="ECO:0000313" key="1">
    <source>
        <dbReference type="EMBL" id="KAJ4721869.1"/>
    </source>
</evidence>
<name>A0ACC1YEJ6_MELAZ</name>
<evidence type="ECO:0000313" key="2">
    <source>
        <dbReference type="Proteomes" id="UP001164539"/>
    </source>
</evidence>
<keyword evidence="2" id="KW-1185">Reference proteome</keyword>
<protein>
    <submittedName>
        <fullName evidence="1">Protein CHUP1, chloroplastic</fullName>
    </submittedName>
</protein>
<comment type="caution">
    <text evidence="1">The sequence shown here is derived from an EMBL/GenBank/DDBJ whole genome shotgun (WGS) entry which is preliminary data.</text>
</comment>
<accession>A0ACC1YEJ6</accession>
<sequence>MTQQQETSPATKSECKPTSMSQFTKTPYRFRANSKTRDSPKQEVANGVSLSPDLKARAKSEPPDGKSNSSAKTRRSLNLNKPKSAEDAVRSQQVEEVKVLGRSVNRPVVEQLVRPRRQRLAEANNGKNEDGVVDKKKKELEKKLILSENLVKDLQSEVLALKAELDKAQSLNAELEKQNKKLSEDLIAAEAKTAALSSREKREPVGDYQSPKFKDIQKLIANKLEHSIVRKETINEASIKAPLSGPTVSIPKAVEAEKKPPAYPSIPGPPPPPPLPRPPTRPAASQRTPSFVHLYHPLTNQEEKKDHPRPVNQNRPPVFNAHSSIVGEIQNRSAHLLAIKADIKTKGDLINNLIQKVLVAAYTDIEDVLKFVDWLDGELSSLADERAVLKHFKWPERKADAMREAAVEYRDLKLLESEISSYRDDTNVPCRAALKKMASLLDKSELSIQRLTKLRNSVMRSYQDCKIPVDWMLDSGIISKNIKQASMKLAQMYMKRVTRELELVHNSDRESMKEALLLQGVHFAYRAHQFAGGLDSETLCAFEEIRQRVPQHLGGSYELFAGIPSS</sequence>
<organism evidence="1 2">
    <name type="scientific">Melia azedarach</name>
    <name type="common">Chinaberry tree</name>
    <dbReference type="NCBI Taxonomy" id="155640"/>
    <lineage>
        <taxon>Eukaryota</taxon>
        <taxon>Viridiplantae</taxon>
        <taxon>Streptophyta</taxon>
        <taxon>Embryophyta</taxon>
        <taxon>Tracheophyta</taxon>
        <taxon>Spermatophyta</taxon>
        <taxon>Magnoliopsida</taxon>
        <taxon>eudicotyledons</taxon>
        <taxon>Gunneridae</taxon>
        <taxon>Pentapetalae</taxon>
        <taxon>rosids</taxon>
        <taxon>malvids</taxon>
        <taxon>Sapindales</taxon>
        <taxon>Meliaceae</taxon>
        <taxon>Melia</taxon>
    </lineage>
</organism>